<evidence type="ECO:0000313" key="3">
    <source>
        <dbReference type="Proteomes" id="UP001321700"/>
    </source>
</evidence>
<proteinExistence type="predicted"/>
<feature type="domain" description="DUF4365" evidence="1">
    <location>
        <begin position="20"/>
        <end position="141"/>
    </location>
</feature>
<dbReference type="Pfam" id="PF14280">
    <property type="entry name" value="DUF4365"/>
    <property type="match status" value="1"/>
</dbReference>
<evidence type="ECO:0000313" key="2">
    <source>
        <dbReference type="EMBL" id="MDT7520125.1"/>
    </source>
</evidence>
<protein>
    <submittedName>
        <fullName evidence="2">DUF4365 domain-containing protein</fullName>
    </submittedName>
</protein>
<gene>
    <name evidence="2" type="ORF">RAE19_15660</name>
</gene>
<sequence>MADRDSSQKTGSRGQKWLLAHVEEHPHWLSRELSEDFGIDAEFETTDPSISGHILKVQVKSSEQVERRDGAIKFIIERKYLEYADACRYPLILVRVDTTSKEAWYLWLQDWLLAQRMTGSPLLTEQMSWTVWVPESHTVSAGLDCELKKIARWEGSAQLALSLRDAMHAAFAIGDSHMVLVLADALASCADGLGQAGLNAVIDEAIKLGDRMRMTYEGNVVADKLFTMVRRRGAVIDAETIDRLVLRGDSYSRAGLTSLAILYDDYFQHIRSLGLPHRYSSMERRLAYYCAFREAHPEHHSGDVSVDPSAFTFAGLRYCQPDMFWDKYANRGPSALLDCLELIETVSDRPNVA</sequence>
<evidence type="ECO:0000259" key="1">
    <source>
        <dbReference type="Pfam" id="PF14280"/>
    </source>
</evidence>
<keyword evidence="3" id="KW-1185">Reference proteome</keyword>
<dbReference type="RefSeq" id="WP_313875756.1">
    <property type="nucleotide sequence ID" value="NZ_JAVBIK010000001.1"/>
</dbReference>
<name>A0ABU3KQP6_9BURK</name>
<dbReference type="EMBL" id="JAVBIK010000001">
    <property type="protein sequence ID" value="MDT7520125.1"/>
    <property type="molecule type" value="Genomic_DNA"/>
</dbReference>
<dbReference type="InterPro" id="IPR025375">
    <property type="entry name" value="DUF4365"/>
</dbReference>
<dbReference type="Proteomes" id="UP001321700">
    <property type="component" value="Unassembled WGS sequence"/>
</dbReference>
<reference evidence="2 3" key="1">
    <citation type="submission" date="2023-08" db="EMBL/GenBank/DDBJ databases">
        <title>Rhodoferax potami sp. nov. and Rhodoferax mekongensis sp. nov., isolated from the Mekong River in Thailand.</title>
        <authorList>
            <person name="Kitikhun S."/>
            <person name="Charoenyingcharoen P."/>
            <person name="Siriarchawattana P."/>
            <person name="Likhitrattanapisal S."/>
            <person name="Nilsakha T."/>
            <person name="Chanpet A."/>
            <person name="Rattanawaree P."/>
            <person name="Ingsriswang S."/>
        </authorList>
    </citation>
    <scope>NUCLEOTIDE SEQUENCE [LARGE SCALE GENOMIC DNA]</scope>
    <source>
        <strain evidence="2 3">TBRC 17660</strain>
    </source>
</reference>
<organism evidence="2 3">
    <name type="scientific">Rhodoferax potami</name>
    <dbReference type="NCBI Taxonomy" id="3068338"/>
    <lineage>
        <taxon>Bacteria</taxon>
        <taxon>Pseudomonadati</taxon>
        <taxon>Pseudomonadota</taxon>
        <taxon>Betaproteobacteria</taxon>
        <taxon>Burkholderiales</taxon>
        <taxon>Comamonadaceae</taxon>
        <taxon>Rhodoferax</taxon>
    </lineage>
</organism>
<comment type="caution">
    <text evidence="2">The sequence shown here is derived from an EMBL/GenBank/DDBJ whole genome shotgun (WGS) entry which is preliminary data.</text>
</comment>
<accession>A0ABU3KQP6</accession>